<name>A0ABU6GRL7_9BACL</name>
<comment type="caution">
    <text evidence="10">The sequence shown here is derived from an EMBL/GenBank/DDBJ whole genome shotgun (WGS) entry which is preliminary data.</text>
</comment>
<protein>
    <submittedName>
        <fullName evidence="10">ABC transporter ATP-binding protein</fullName>
    </submittedName>
</protein>
<dbReference type="InterPro" id="IPR011527">
    <property type="entry name" value="ABC1_TM_dom"/>
</dbReference>
<accession>A0ABU6GRL7</accession>
<evidence type="ECO:0000259" key="8">
    <source>
        <dbReference type="PROSITE" id="PS50893"/>
    </source>
</evidence>
<dbReference type="InterPro" id="IPR039421">
    <property type="entry name" value="Type_1_exporter"/>
</dbReference>
<organism evidence="10 11">
    <name type="scientific">Paenibacillus dokdonensis</name>
    <dbReference type="NCBI Taxonomy" id="2567944"/>
    <lineage>
        <taxon>Bacteria</taxon>
        <taxon>Bacillati</taxon>
        <taxon>Bacillota</taxon>
        <taxon>Bacilli</taxon>
        <taxon>Bacillales</taxon>
        <taxon>Paenibacillaceae</taxon>
        <taxon>Paenibacillus</taxon>
    </lineage>
</organism>
<dbReference type="PROSITE" id="PS50929">
    <property type="entry name" value="ABC_TM1F"/>
    <property type="match status" value="1"/>
</dbReference>
<gene>
    <name evidence="10" type="ORF">P4H66_21495</name>
</gene>
<feature type="transmembrane region" description="Helical" evidence="7">
    <location>
        <begin position="281"/>
        <end position="302"/>
    </location>
</feature>
<feature type="transmembrane region" description="Helical" evidence="7">
    <location>
        <begin position="166"/>
        <end position="183"/>
    </location>
</feature>
<dbReference type="InterPro" id="IPR027417">
    <property type="entry name" value="P-loop_NTPase"/>
</dbReference>
<evidence type="ECO:0000256" key="2">
    <source>
        <dbReference type="ARBA" id="ARBA00022692"/>
    </source>
</evidence>
<keyword evidence="5 7" id="KW-1133">Transmembrane helix</keyword>
<dbReference type="PROSITE" id="PS00211">
    <property type="entry name" value="ABC_TRANSPORTER_1"/>
    <property type="match status" value="1"/>
</dbReference>
<dbReference type="InterPro" id="IPR017871">
    <property type="entry name" value="ABC_transporter-like_CS"/>
</dbReference>
<dbReference type="CDD" id="cd18551">
    <property type="entry name" value="ABC_6TM_LmrA_like"/>
    <property type="match status" value="1"/>
</dbReference>
<reference evidence="10 11" key="1">
    <citation type="submission" date="2023-03" db="EMBL/GenBank/DDBJ databases">
        <title>Bacillus Genome Sequencing.</title>
        <authorList>
            <person name="Dunlap C."/>
        </authorList>
    </citation>
    <scope>NUCLEOTIDE SEQUENCE [LARGE SCALE GENOMIC DNA]</scope>
    <source>
        <strain evidence="10 11">BD-525</strain>
    </source>
</reference>
<feature type="transmembrane region" description="Helical" evidence="7">
    <location>
        <begin position="64"/>
        <end position="86"/>
    </location>
</feature>
<feature type="domain" description="ABC transporter" evidence="8">
    <location>
        <begin position="339"/>
        <end position="574"/>
    </location>
</feature>
<evidence type="ECO:0000313" key="10">
    <source>
        <dbReference type="EMBL" id="MEC0242387.1"/>
    </source>
</evidence>
<feature type="domain" description="ABC transmembrane type-1" evidence="9">
    <location>
        <begin position="29"/>
        <end position="307"/>
    </location>
</feature>
<dbReference type="RefSeq" id="WP_136605059.1">
    <property type="nucleotide sequence ID" value="NZ_JARLKZ010000016.1"/>
</dbReference>
<dbReference type="PANTHER" id="PTHR43394:SF1">
    <property type="entry name" value="ATP-BINDING CASSETTE SUB-FAMILY B MEMBER 10, MITOCHONDRIAL"/>
    <property type="match status" value="1"/>
</dbReference>
<dbReference type="PROSITE" id="PS50893">
    <property type="entry name" value="ABC_TRANSPORTER_2"/>
    <property type="match status" value="1"/>
</dbReference>
<dbReference type="Gene3D" id="1.20.1560.10">
    <property type="entry name" value="ABC transporter type 1, transmembrane domain"/>
    <property type="match status" value="1"/>
</dbReference>
<dbReference type="Proteomes" id="UP001344632">
    <property type="component" value="Unassembled WGS sequence"/>
</dbReference>
<dbReference type="EMBL" id="JARLKZ010000016">
    <property type="protein sequence ID" value="MEC0242387.1"/>
    <property type="molecule type" value="Genomic_DNA"/>
</dbReference>
<keyword evidence="6 7" id="KW-0472">Membrane</keyword>
<sequence>MKEGHQKGNWKAFILLVRQTKPSIWMLSVAVTLSIISTLVSLVVPLFTKGLVDSFTVDSIKPSQIVMLVVSFIISAISGGISIYLLNRLGQEVVAKLRDRLWKKLLKLTIPYYDNHRTGDTISRMTNDTAVLKGLVSEHVTGFFNGVISMVGAIVILLLLDWKMTLIILAAIPVTAAVLVPLGRMMLQISRRLQDETADFTTILNQVLSEIRLVKASNAEERETGIGQKAIAGLLKLGIREGKIQAFIGPIISFVMMGLMVLIIGYGGMRVSTGALSAGDLVAFILYLVQIIMPMNQITVFFTQLQKSVGATERIVSILEDRQENVSEGKTLSGPIQTIQLENVHFSYEKGDTVLHDISFKLEPGKVTAVVGPSGGGKTTLFSIIERFYLPDSGIIRVGGLDVSGYSLESWRRQIGYVPQESPIIAGTIRDNICYGMEREVADEEVQRAAHMAYADIFIEDLPEGYQTEVGERGIKLSGGQRQRISIARALLRNPQILMLDEATSSLDSQSEVFVQKALQNLMKGRTTLVIAHRLSTVVDADQILFIEKGHITGVGTHHELVDSHHMYREFANQQLRIADSSTQAGV</sequence>
<evidence type="ECO:0000256" key="4">
    <source>
        <dbReference type="ARBA" id="ARBA00022840"/>
    </source>
</evidence>
<keyword evidence="2 7" id="KW-0812">Transmembrane</keyword>
<dbReference type="InterPro" id="IPR003439">
    <property type="entry name" value="ABC_transporter-like_ATP-bd"/>
</dbReference>
<evidence type="ECO:0000256" key="6">
    <source>
        <dbReference type="ARBA" id="ARBA00023136"/>
    </source>
</evidence>
<dbReference type="SMART" id="SM00382">
    <property type="entry name" value="AAA"/>
    <property type="match status" value="1"/>
</dbReference>
<dbReference type="InterPro" id="IPR003593">
    <property type="entry name" value="AAA+_ATPase"/>
</dbReference>
<evidence type="ECO:0000256" key="1">
    <source>
        <dbReference type="ARBA" id="ARBA00004651"/>
    </source>
</evidence>
<dbReference type="SUPFAM" id="SSF52540">
    <property type="entry name" value="P-loop containing nucleoside triphosphate hydrolases"/>
    <property type="match status" value="1"/>
</dbReference>
<proteinExistence type="predicted"/>
<evidence type="ECO:0000259" key="9">
    <source>
        <dbReference type="PROSITE" id="PS50929"/>
    </source>
</evidence>
<evidence type="ECO:0000256" key="5">
    <source>
        <dbReference type="ARBA" id="ARBA00022989"/>
    </source>
</evidence>
<dbReference type="Pfam" id="PF00005">
    <property type="entry name" value="ABC_tran"/>
    <property type="match status" value="1"/>
</dbReference>
<dbReference type="GO" id="GO:0005524">
    <property type="term" value="F:ATP binding"/>
    <property type="evidence" value="ECO:0007669"/>
    <property type="project" value="UniProtKB-KW"/>
</dbReference>
<evidence type="ECO:0000313" key="11">
    <source>
        <dbReference type="Proteomes" id="UP001344632"/>
    </source>
</evidence>
<evidence type="ECO:0000256" key="3">
    <source>
        <dbReference type="ARBA" id="ARBA00022741"/>
    </source>
</evidence>
<keyword evidence="11" id="KW-1185">Reference proteome</keyword>
<dbReference type="Pfam" id="PF00664">
    <property type="entry name" value="ABC_membrane"/>
    <property type="match status" value="1"/>
</dbReference>
<dbReference type="InterPro" id="IPR036640">
    <property type="entry name" value="ABC1_TM_sf"/>
</dbReference>
<keyword evidence="3" id="KW-0547">Nucleotide-binding</keyword>
<feature type="transmembrane region" description="Helical" evidence="7">
    <location>
        <begin position="246"/>
        <end position="269"/>
    </location>
</feature>
<keyword evidence="4 10" id="KW-0067">ATP-binding</keyword>
<feature type="transmembrane region" description="Helical" evidence="7">
    <location>
        <begin position="24"/>
        <end position="44"/>
    </location>
</feature>
<dbReference type="PANTHER" id="PTHR43394">
    <property type="entry name" value="ATP-DEPENDENT PERMEASE MDL1, MITOCHONDRIAL"/>
    <property type="match status" value="1"/>
</dbReference>
<dbReference type="Gene3D" id="3.40.50.300">
    <property type="entry name" value="P-loop containing nucleotide triphosphate hydrolases"/>
    <property type="match status" value="1"/>
</dbReference>
<evidence type="ECO:0000256" key="7">
    <source>
        <dbReference type="SAM" id="Phobius"/>
    </source>
</evidence>
<comment type="subcellular location">
    <subcellularLocation>
        <location evidence="1">Cell membrane</location>
        <topology evidence="1">Multi-pass membrane protein</topology>
    </subcellularLocation>
</comment>
<feature type="transmembrane region" description="Helical" evidence="7">
    <location>
        <begin position="142"/>
        <end position="160"/>
    </location>
</feature>
<dbReference type="SUPFAM" id="SSF90123">
    <property type="entry name" value="ABC transporter transmembrane region"/>
    <property type="match status" value="1"/>
</dbReference>